<dbReference type="GeneID" id="112495200"/>
<dbReference type="RefSeq" id="XP_024946624.1">
    <property type="nucleotide sequence ID" value="XM_025090856.1"/>
</dbReference>
<keyword evidence="1" id="KW-1185">Reference proteome</keyword>
<dbReference type="AlphaFoldDB" id="A0AAJ7W6S9"/>
<evidence type="ECO:0000313" key="1">
    <source>
        <dbReference type="Proteomes" id="UP000694920"/>
    </source>
</evidence>
<dbReference type="KEGG" id="ccin:112495200"/>
<reference evidence="2" key="1">
    <citation type="submission" date="2025-08" db="UniProtKB">
        <authorList>
            <consortium name="RefSeq"/>
        </authorList>
    </citation>
    <scope>IDENTIFICATION</scope>
</reference>
<organism evidence="1 2">
    <name type="scientific">Cephus cinctus</name>
    <name type="common">Wheat stem sawfly</name>
    <dbReference type="NCBI Taxonomy" id="211228"/>
    <lineage>
        <taxon>Eukaryota</taxon>
        <taxon>Metazoa</taxon>
        <taxon>Ecdysozoa</taxon>
        <taxon>Arthropoda</taxon>
        <taxon>Hexapoda</taxon>
        <taxon>Insecta</taxon>
        <taxon>Pterygota</taxon>
        <taxon>Neoptera</taxon>
        <taxon>Endopterygota</taxon>
        <taxon>Hymenoptera</taxon>
        <taxon>Cephoidea</taxon>
        <taxon>Cephidae</taxon>
        <taxon>Cephus</taxon>
    </lineage>
</organism>
<sequence>MESQSINESNLCTYHFLGRTKYGIRIDYGIKVPGMPYAFAVAKKLSVWMVCMPKTVRMKNFRRTADLTDLKFTREIKFRLYHKDCSLSGDSILRYALVASHSRMRSIMTGYYRPAEIFDSNAKYQLRGNHREQQWKINRSTYGSSLCA</sequence>
<evidence type="ECO:0000313" key="2">
    <source>
        <dbReference type="RefSeq" id="XP_024946624.1"/>
    </source>
</evidence>
<proteinExistence type="predicted"/>
<name>A0AAJ7W6S9_CEPCN</name>
<gene>
    <name evidence="2" type="primary">LOC112495200</name>
</gene>
<protein>
    <submittedName>
        <fullName evidence="2">Uncharacterized protein LOC112495200</fullName>
    </submittedName>
</protein>
<accession>A0AAJ7W6S9</accession>
<dbReference type="Proteomes" id="UP000694920">
    <property type="component" value="Unplaced"/>
</dbReference>